<sequence length="88" mass="9588">MPEKPPSDAAGADIVIITAGAKQQRGESRLDLVQRHVEIFKKLIPELVQYCADAIFLIVSNPVDIMTYITGKLCPGNFKKSESGDDGK</sequence>
<feature type="domain" description="Lactate/malate dehydrogenase N-terminal" evidence="1">
    <location>
        <begin position="3"/>
        <end position="76"/>
    </location>
</feature>
<dbReference type="SUPFAM" id="SSF51735">
    <property type="entry name" value="NAD(P)-binding Rossmann-fold domains"/>
    <property type="match status" value="1"/>
</dbReference>
<evidence type="ECO:0000259" key="1">
    <source>
        <dbReference type="Pfam" id="PF00056"/>
    </source>
</evidence>
<organism evidence="2">
    <name type="scientific">Planktothricoides raciborskii GIHE-MW2</name>
    <dbReference type="NCBI Taxonomy" id="2792601"/>
    <lineage>
        <taxon>Bacteria</taxon>
        <taxon>Bacillati</taxon>
        <taxon>Cyanobacteriota</taxon>
        <taxon>Cyanophyceae</taxon>
        <taxon>Oscillatoriophycideae</taxon>
        <taxon>Oscillatoriales</taxon>
        <taxon>Oscillatoriaceae</taxon>
        <taxon>Planktothricoides</taxon>
    </lineage>
</organism>
<dbReference type="RefSeq" id="WP_255353187.1">
    <property type="nucleotide sequence ID" value="NZ_CP159837.1"/>
</dbReference>
<gene>
    <name evidence="2" type="ORF">ABWT76_002049</name>
</gene>
<name>A0AAU8JIQ4_9CYAN</name>
<dbReference type="InterPro" id="IPR036291">
    <property type="entry name" value="NAD(P)-bd_dom_sf"/>
</dbReference>
<dbReference type="PANTHER" id="PTHR43128">
    <property type="entry name" value="L-2-HYDROXYCARBOXYLATE DEHYDROGENASE (NAD(P)(+))"/>
    <property type="match status" value="1"/>
</dbReference>
<protein>
    <recommendedName>
        <fullName evidence="1">Lactate/malate dehydrogenase N-terminal domain-containing protein</fullName>
    </recommendedName>
</protein>
<accession>A0AAU8JIQ4</accession>
<dbReference type="Gene3D" id="3.40.50.720">
    <property type="entry name" value="NAD(P)-binding Rossmann-like Domain"/>
    <property type="match status" value="1"/>
</dbReference>
<dbReference type="Pfam" id="PF00056">
    <property type="entry name" value="Ldh_1_N"/>
    <property type="match status" value="1"/>
</dbReference>
<proteinExistence type="predicted"/>
<evidence type="ECO:0000313" key="2">
    <source>
        <dbReference type="EMBL" id="XCM39150.1"/>
    </source>
</evidence>
<dbReference type="InterPro" id="IPR001236">
    <property type="entry name" value="Lactate/malate_DH_N"/>
</dbReference>
<dbReference type="PANTHER" id="PTHR43128:SF16">
    <property type="entry name" value="L-LACTATE DEHYDROGENASE"/>
    <property type="match status" value="1"/>
</dbReference>
<dbReference type="GO" id="GO:0006089">
    <property type="term" value="P:lactate metabolic process"/>
    <property type="evidence" value="ECO:0007669"/>
    <property type="project" value="TreeGrafter"/>
</dbReference>
<dbReference type="EMBL" id="CP159837">
    <property type="protein sequence ID" value="XCM39150.1"/>
    <property type="molecule type" value="Genomic_DNA"/>
</dbReference>
<reference evidence="2" key="1">
    <citation type="submission" date="2024-07" db="EMBL/GenBank/DDBJ databases">
        <authorList>
            <person name="Kim Y.J."/>
            <person name="Jeong J.Y."/>
        </authorList>
    </citation>
    <scope>NUCLEOTIDE SEQUENCE</scope>
    <source>
        <strain evidence="2">GIHE-MW2</strain>
    </source>
</reference>
<dbReference type="GO" id="GO:0004459">
    <property type="term" value="F:L-lactate dehydrogenase (NAD+) activity"/>
    <property type="evidence" value="ECO:0007669"/>
    <property type="project" value="TreeGrafter"/>
</dbReference>
<dbReference type="AlphaFoldDB" id="A0AAU8JIQ4"/>